<dbReference type="SUPFAM" id="SSF52833">
    <property type="entry name" value="Thioredoxin-like"/>
    <property type="match status" value="1"/>
</dbReference>
<evidence type="ECO:0000313" key="1">
    <source>
        <dbReference type="EMBL" id="MBS2549256.1"/>
    </source>
</evidence>
<dbReference type="Proteomes" id="UP000730482">
    <property type="component" value="Unassembled WGS sequence"/>
</dbReference>
<gene>
    <name evidence="1" type="ORF">KGQ19_20545</name>
</gene>
<dbReference type="Pfam" id="PF14559">
    <property type="entry name" value="TPR_19"/>
    <property type="match status" value="1"/>
</dbReference>
<proteinExistence type="predicted"/>
<dbReference type="EMBL" id="JAAFYZ010000067">
    <property type="protein sequence ID" value="MBS2549256.1"/>
    <property type="molecule type" value="Genomic_DNA"/>
</dbReference>
<sequence length="278" mass="29476">MRIEMWADVANPWTHVAAERLRVALAGTGVAAEIVWRPLLTEPADPDAARDALRLLVLAEEHGGAALQGRVAAELLASHDVRDRAELAAVAERSGFPGGGAALASDAGRARLRELLLIGKARGITISPTLAVGGELLEFAMSPATIGEFLREAGDSADSGDSASGATVRVLDLPAEVERLRWAEELIALSDPLGALVLLEPLLAEHGQDPNIRRVSASAYFASAQLGRARKVLEATLDDYPADSYARLMLGRTLERQGLAGEAEKHRRLAAAMTPEYA</sequence>
<evidence type="ECO:0000313" key="2">
    <source>
        <dbReference type="Proteomes" id="UP000730482"/>
    </source>
</evidence>
<dbReference type="InterPro" id="IPR036249">
    <property type="entry name" value="Thioredoxin-like_sf"/>
</dbReference>
<protein>
    <submittedName>
        <fullName evidence="1">Tetratricopeptide repeat protein</fullName>
    </submittedName>
</protein>
<accession>A0ABS5KT70</accession>
<dbReference type="InterPro" id="IPR011990">
    <property type="entry name" value="TPR-like_helical_dom_sf"/>
</dbReference>
<dbReference type="Gene3D" id="3.40.30.10">
    <property type="entry name" value="Glutaredoxin"/>
    <property type="match status" value="1"/>
</dbReference>
<name>A0ABS5KT70_9ACTN</name>
<dbReference type="SUPFAM" id="SSF48452">
    <property type="entry name" value="TPR-like"/>
    <property type="match status" value="1"/>
</dbReference>
<reference evidence="1 2" key="1">
    <citation type="submission" date="2020-02" db="EMBL/GenBank/DDBJ databases">
        <title>Acidophilic actinobacteria isolated from forest soil.</title>
        <authorList>
            <person name="Golinska P."/>
        </authorList>
    </citation>
    <scope>NUCLEOTIDE SEQUENCE [LARGE SCALE GENOMIC DNA]</scope>
    <source>
        <strain evidence="1 2">NL8</strain>
    </source>
</reference>
<keyword evidence="2" id="KW-1185">Reference proteome</keyword>
<dbReference type="Gene3D" id="1.25.40.10">
    <property type="entry name" value="Tetratricopeptide repeat domain"/>
    <property type="match status" value="1"/>
</dbReference>
<organism evidence="1 2">
    <name type="scientific">Catenulispora pinistramenti</name>
    <dbReference type="NCBI Taxonomy" id="2705254"/>
    <lineage>
        <taxon>Bacteria</taxon>
        <taxon>Bacillati</taxon>
        <taxon>Actinomycetota</taxon>
        <taxon>Actinomycetes</taxon>
        <taxon>Catenulisporales</taxon>
        <taxon>Catenulisporaceae</taxon>
        <taxon>Catenulispora</taxon>
    </lineage>
</organism>
<comment type="caution">
    <text evidence="1">The sequence shown here is derived from an EMBL/GenBank/DDBJ whole genome shotgun (WGS) entry which is preliminary data.</text>
</comment>